<dbReference type="InterPro" id="IPR036866">
    <property type="entry name" value="RibonucZ/Hydroxyglut_hydro"/>
</dbReference>
<gene>
    <name evidence="4" type="ORF">Enr8_47470</name>
</gene>
<dbReference type="SMART" id="SM00849">
    <property type="entry name" value="Lactamase_B"/>
    <property type="match status" value="1"/>
</dbReference>
<evidence type="ECO:0000313" key="4">
    <source>
        <dbReference type="EMBL" id="TWT30090.1"/>
    </source>
</evidence>
<protein>
    <submittedName>
        <fullName evidence="4">Ribonuclease</fullName>
        <ecNumber evidence="4">3.1.-.-</ecNumber>
    </submittedName>
</protein>
<dbReference type="EC" id="3.1.-.-" evidence="4"/>
<dbReference type="SMART" id="SM01027">
    <property type="entry name" value="Beta-Casp"/>
    <property type="match status" value="1"/>
</dbReference>
<dbReference type="Proteomes" id="UP000318878">
    <property type="component" value="Unassembled WGS sequence"/>
</dbReference>
<feature type="domain" description="Beta-Casp" evidence="3">
    <location>
        <begin position="252"/>
        <end position="376"/>
    </location>
</feature>
<accession>A0A5C5UWY5</accession>
<keyword evidence="5" id="KW-1185">Reference proteome</keyword>
<dbReference type="CDD" id="cd16295">
    <property type="entry name" value="TTHA0252-CPSF-like_MBL-fold"/>
    <property type="match status" value="1"/>
</dbReference>
<comment type="caution">
    <text evidence="4">The sequence shown here is derived from an EMBL/GenBank/DDBJ whole genome shotgun (WGS) entry which is preliminary data.</text>
</comment>
<evidence type="ECO:0000256" key="1">
    <source>
        <dbReference type="ARBA" id="ARBA00022801"/>
    </source>
</evidence>
<dbReference type="PANTHER" id="PTHR11203:SF37">
    <property type="entry name" value="INTEGRATOR COMPLEX SUBUNIT 11"/>
    <property type="match status" value="1"/>
</dbReference>
<dbReference type="Pfam" id="PF07521">
    <property type="entry name" value="RMMBL"/>
    <property type="match status" value="1"/>
</dbReference>
<dbReference type="GO" id="GO:0004521">
    <property type="term" value="F:RNA endonuclease activity"/>
    <property type="evidence" value="ECO:0007669"/>
    <property type="project" value="TreeGrafter"/>
</dbReference>
<dbReference type="InterPro" id="IPR011108">
    <property type="entry name" value="RMMBL"/>
</dbReference>
<dbReference type="OrthoDB" id="9803916at2"/>
<dbReference type="InterPro" id="IPR001279">
    <property type="entry name" value="Metallo-B-lactamas"/>
</dbReference>
<name>A0A5C5UWY5_9BACT</name>
<reference evidence="4 5" key="1">
    <citation type="submission" date="2019-02" db="EMBL/GenBank/DDBJ databases">
        <title>Deep-cultivation of Planctomycetes and their phenomic and genomic characterization uncovers novel biology.</title>
        <authorList>
            <person name="Wiegand S."/>
            <person name="Jogler M."/>
            <person name="Boedeker C."/>
            <person name="Pinto D."/>
            <person name="Vollmers J."/>
            <person name="Rivas-Marin E."/>
            <person name="Kohn T."/>
            <person name="Peeters S.H."/>
            <person name="Heuer A."/>
            <person name="Rast P."/>
            <person name="Oberbeckmann S."/>
            <person name="Bunk B."/>
            <person name="Jeske O."/>
            <person name="Meyerdierks A."/>
            <person name="Storesund J.E."/>
            <person name="Kallscheuer N."/>
            <person name="Luecker S."/>
            <person name="Lage O.M."/>
            <person name="Pohl T."/>
            <person name="Merkel B.J."/>
            <person name="Hornburger P."/>
            <person name="Mueller R.-W."/>
            <person name="Bruemmer F."/>
            <person name="Labrenz M."/>
            <person name="Spormann A.M."/>
            <person name="Op Den Camp H."/>
            <person name="Overmann J."/>
            <person name="Amann R."/>
            <person name="Jetten M.S.M."/>
            <person name="Mascher T."/>
            <person name="Medema M.H."/>
            <person name="Devos D.P."/>
            <person name="Kaster A.-K."/>
            <person name="Ovreas L."/>
            <person name="Rohde M."/>
            <person name="Galperin M.Y."/>
            <person name="Jogler C."/>
        </authorList>
    </citation>
    <scope>NUCLEOTIDE SEQUENCE [LARGE SCALE GENOMIC DNA]</scope>
    <source>
        <strain evidence="4 5">Enr8</strain>
    </source>
</reference>
<dbReference type="EMBL" id="SJPF01000006">
    <property type="protein sequence ID" value="TWT30090.1"/>
    <property type="molecule type" value="Genomic_DNA"/>
</dbReference>
<dbReference type="InterPro" id="IPR022712">
    <property type="entry name" value="Beta_Casp"/>
</dbReference>
<evidence type="ECO:0000259" key="2">
    <source>
        <dbReference type="SMART" id="SM00849"/>
    </source>
</evidence>
<feature type="domain" description="Metallo-beta-lactamase" evidence="2">
    <location>
        <begin position="14"/>
        <end position="228"/>
    </location>
</feature>
<sequence>MAKITFHGAAGTVTGSKYLIEAGQAKVLVDCGLFQGMKQLRLLNWKQLPFAASSVDAVVLTHAHIDHIGFLPRFVRDGFRRKVVCTPATKELAKLLLLDSAKNQKRDAAYLNRKHLTKHSPALPLYDVKDARRALHRLKAVARGEWHELSDPIWVRFHDAGHLLGSNMIEMEIRDRDPPLRLLFSGDVGRYDAPLYFDPSPPPPCDYLICESTYGDRDHPDEDVLEILAEKVNQAYARGGVMLFAAFAVGRSQQLIYLLQVLMHEGRIPKIPIFLDSPMAVDATRIFRTFSKDHDLSEGELAPPNSVLDGPNVELVREHNRSKQLNNVKGPAVIISSSGMMTGGRILFHLKRRLPDPKNTILLGGYMAAGTRGRDLQRGRPTIRIHGWDVPVRAAIDSVSGLSGHAGRSELLRWLKDLPKPKKTFITHGEPDSAESFAAALRDQYQFETVIPQLGESFELGE</sequence>
<proteinExistence type="predicted"/>
<evidence type="ECO:0000259" key="3">
    <source>
        <dbReference type="SMART" id="SM01027"/>
    </source>
</evidence>
<dbReference type="Gene3D" id="3.60.15.10">
    <property type="entry name" value="Ribonuclease Z/Hydroxyacylglutathione hydrolase-like"/>
    <property type="match status" value="1"/>
</dbReference>
<dbReference type="InterPro" id="IPR050698">
    <property type="entry name" value="MBL"/>
</dbReference>
<dbReference type="Gene3D" id="3.40.50.10890">
    <property type="match status" value="1"/>
</dbReference>
<dbReference type="Pfam" id="PF00753">
    <property type="entry name" value="Lactamase_B"/>
    <property type="match status" value="1"/>
</dbReference>
<keyword evidence="1 4" id="KW-0378">Hydrolase</keyword>
<dbReference type="RefSeq" id="WP_146436376.1">
    <property type="nucleotide sequence ID" value="NZ_SJPF01000006.1"/>
</dbReference>
<organism evidence="4 5">
    <name type="scientific">Blastopirellula retiformator</name>
    <dbReference type="NCBI Taxonomy" id="2527970"/>
    <lineage>
        <taxon>Bacteria</taxon>
        <taxon>Pseudomonadati</taxon>
        <taxon>Planctomycetota</taxon>
        <taxon>Planctomycetia</taxon>
        <taxon>Pirellulales</taxon>
        <taxon>Pirellulaceae</taxon>
        <taxon>Blastopirellula</taxon>
    </lineage>
</organism>
<dbReference type="PANTHER" id="PTHR11203">
    <property type="entry name" value="CLEAVAGE AND POLYADENYLATION SPECIFICITY FACTOR FAMILY MEMBER"/>
    <property type="match status" value="1"/>
</dbReference>
<dbReference type="GO" id="GO:0016787">
    <property type="term" value="F:hydrolase activity"/>
    <property type="evidence" value="ECO:0007669"/>
    <property type="project" value="UniProtKB-KW"/>
</dbReference>
<dbReference type="AlphaFoldDB" id="A0A5C5UWY5"/>
<dbReference type="Pfam" id="PF10996">
    <property type="entry name" value="Beta-Casp"/>
    <property type="match status" value="1"/>
</dbReference>
<evidence type="ECO:0000313" key="5">
    <source>
        <dbReference type="Proteomes" id="UP000318878"/>
    </source>
</evidence>
<dbReference type="SUPFAM" id="SSF56281">
    <property type="entry name" value="Metallo-hydrolase/oxidoreductase"/>
    <property type="match status" value="1"/>
</dbReference>